<accession>A0A6C0IJ10</accession>
<proteinExistence type="predicted"/>
<name>A0A6C0IJ10_9ZZZZ</name>
<dbReference type="EMBL" id="MN740165">
    <property type="protein sequence ID" value="QHT91513.1"/>
    <property type="molecule type" value="Genomic_DNA"/>
</dbReference>
<evidence type="ECO:0000313" key="1">
    <source>
        <dbReference type="EMBL" id="QHT91513.1"/>
    </source>
</evidence>
<sequence>MDVKYKLCSRCGFSYINKQNSIRISSENFCSLQCVPQCAGCYGEEKVVMYCLTNSKYYCSSCEKKRCSYCNIFKIGKKCIKNCD</sequence>
<organism evidence="1">
    <name type="scientific">viral metagenome</name>
    <dbReference type="NCBI Taxonomy" id="1070528"/>
    <lineage>
        <taxon>unclassified sequences</taxon>
        <taxon>metagenomes</taxon>
        <taxon>organismal metagenomes</taxon>
    </lineage>
</organism>
<reference evidence="1" key="1">
    <citation type="journal article" date="2020" name="Nature">
        <title>Giant virus diversity and host interactions through global metagenomics.</title>
        <authorList>
            <person name="Schulz F."/>
            <person name="Roux S."/>
            <person name="Paez-Espino D."/>
            <person name="Jungbluth S."/>
            <person name="Walsh D.A."/>
            <person name="Denef V.J."/>
            <person name="McMahon K.D."/>
            <person name="Konstantinidis K.T."/>
            <person name="Eloe-Fadrosh E.A."/>
            <person name="Kyrpides N.C."/>
            <person name="Woyke T."/>
        </authorList>
    </citation>
    <scope>NUCLEOTIDE SEQUENCE</scope>
    <source>
        <strain evidence="1">GVMAG-M-3300023184-77</strain>
    </source>
</reference>
<dbReference type="AlphaFoldDB" id="A0A6C0IJ10"/>
<protein>
    <submittedName>
        <fullName evidence="1">Uncharacterized protein</fullName>
    </submittedName>
</protein>